<evidence type="ECO:0000313" key="2">
    <source>
        <dbReference type="EMBL" id="KAG2273214.1"/>
    </source>
</evidence>
<name>A0A8X7QML1_BRACI</name>
<organism evidence="2 3">
    <name type="scientific">Brassica carinata</name>
    <name type="common">Ethiopian mustard</name>
    <name type="synonym">Abyssinian cabbage</name>
    <dbReference type="NCBI Taxonomy" id="52824"/>
    <lineage>
        <taxon>Eukaryota</taxon>
        <taxon>Viridiplantae</taxon>
        <taxon>Streptophyta</taxon>
        <taxon>Embryophyta</taxon>
        <taxon>Tracheophyta</taxon>
        <taxon>Spermatophyta</taxon>
        <taxon>Magnoliopsida</taxon>
        <taxon>eudicotyledons</taxon>
        <taxon>Gunneridae</taxon>
        <taxon>Pentapetalae</taxon>
        <taxon>rosids</taxon>
        <taxon>malvids</taxon>
        <taxon>Brassicales</taxon>
        <taxon>Brassicaceae</taxon>
        <taxon>Brassiceae</taxon>
        <taxon>Brassica</taxon>
    </lineage>
</organism>
<gene>
    <name evidence="2" type="ORF">Bca52824_067769</name>
</gene>
<dbReference type="EMBL" id="JAAMPC010000013">
    <property type="protein sequence ID" value="KAG2273214.1"/>
    <property type="molecule type" value="Genomic_DNA"/>
</dbReference>
<feature type="region of interest" description="Disordered" evidence="1">
    <location>
        <begin position="82"/>
        <end position="101"/>
    </location>
</feature>
<dbReference type="Proteomes" id="UP000886595">
    <property type="component" value="Unassembled WGS sequence"/>
</dbReference>
<reference evidence="2 3" key="1">
    <citation type="submission" date="2020-02" db="EMBL/GenBank/DDBJ databases">
        <authorList>
            <person name="Ma Q."/>
            <person name="Huang Y."/>
            <person name="Song X."/>
            <person name="Pei D."/>
        </authorList>
    </citation>
    <scope>NUCLEOTIDE SEQUENCE [LARGE SCALE GENOMIC DNA]</scope>
    <source>
        <strain evidence="2">Sxm20200214</strain>
        <tissue evidence="2">Leaf</tissue>
    </source>
</reference>
<accession>A0A8X7QML1</accession>
<protein>
    <submittedName>
        <fullName evidence="2">Uncharacterized protein</fullName>
    </submittedName>
</protein>
<dbReference type="AlphaFoldDB" id="A0A8X7QML1"/>
<proteinExistence type="predicted"/>
<sequence length="288" mass="32328">MVWGVDPEFLLHGGDQEKELRDVGILESLKNYEKSGVPKGALTDFGDAFNYLRRKQRLVFRLHNPHSKSRLVSSLEDGVCSSTSRTSSNEKSSSVSDENQLSTSFERESFKLPGGAVASGGGSLTRRSVLDCFRFGRRVLWRFVNSRPCLALTPACVGVVVFGTGSVPVVQWRRRRPWPLSRGAVMLLSISLPLPGCSISRNQWSYVDLFHSVLVPVRMCLFWSCHRSILRQRKLTHLRFSEWAIVKALGSFLWSWSISVRLAAAVPCRLSAFVRGQEVFIGLRPELS</sequence>
<evidence type="ECO:0000313" key="3">
    <source>
        <dbReference type="Proteomes" id="UP000886595"/>
    </source>
</evidence>
<evidence type="ECO:0000256" key="1">
    <source>
        <dbReference type="SAM" id="MobiDB-lite"/>
    </source>
</evidence>
<feature type="compositionally biased region" description="Low complexity" evidence="1">
    <location>
        <begin position="82"/>
        <end position="96"/>
    </location>
</feature>
<comment type="caution">
    <text evidence="2">The sequence shown here is derived from an EMBL/GenBank/DDBJ whole genome shotgun (WGS) entry which is preliminary data.</text>
</comment>
<keyword evidence="3" id="KW-1185">Reference proteome</keyword>